<dbReference type="InterPro" id="IPR002123">
    <property type="entry name" value="Plipid/glycerol_acylTrfase"/>
</dbReference>
<gene>
    <name evidence="19" type="primary">LOC101859954</name>
</gene>
<dbReference type="SUPFAM" id="SSF47473">
    <property type="entry name" value="EF-hand"/>
    <property type="match status" value="1"/>
</dbReference>
<evidence type="ECO:0000256" key="9">
    <source>
        <dbReference type="ARBA" id="ARBA00023098"/>
    </source>
</evidence>
<evidence type="ECO:0000256" key="14">
    <source>
        <dbReference type="ARBA" id="ARBA00025707"/>
    </source>
</evidence>
<reference evidence="19" key="1">
    <citation type="submission" date="2025-08" db="UniProtKB">
        <authorList>
            <consortium name="RefSeq"/>
        </authorList>
    </citation>
    <scope>IDENTIFICATION</scope>
</reference>
<evidence type="ECO:0000256" key="12">
    <source>
        <dbReference type="ARBA" id="ARBA00023264"/>
    </source>
</evidence>
<keyword evidence="12" id="KW-1208">Phospholipid metabolism</keyword>
<dbReference type="Gene3D" id="1.10.238.10">
    <property type="entry name" value="EF-hand"/>
    <property type="match status" value="1"/>
</dbReference>
<feature type="transmembrane region" description="Helical" evidence="16">
    <location>
        <begin position="47"/>
        <end position="67"/>
    </location>
</feature>
<evidence type="ECO:0000313" key="18">
    <source>
        <dbReference type="Proteomes" id="UP000694888"/>
    </source>
</evidence>
<feature type="domain" description="EF-hand" evidence="17">
    <location>
        <begin position="372"/>
        <end position="407"/>
    </location>
</feature>
<proteinExistence type="inferred from homology"/>
<evidence type="ECO:0000256" key="6">
    <source>
        <dbReference type="ARBA" id="ARBA00022692"/>
    </source>
</evidence>
<dbReference type="Pfam" id="PF13499">
    <property type="entry name" value="EF-hand_7"/>
    <property type="match status" value="1"/>
</dbReference>
<dbReference type="InterPro" id="IPR002048">
    <property type="entry name" value="EF_hand_dom"/>
</dbReference>
<feature type="region of interest" description="Disordered" evidence="15">
    <location>
        <begin position="495"/>
        <end position="514"/>
    </location>
</feature>
<evidence type="ECO:0000256" key="5">
    <source>
        <dbReference type="ARBA" id="ARBA00022679"/>
    </source>
</evidence>
<dbReference type="SMART" id="SM00563">
    <property type="entry name" value="PlsC"/>
    <property type="match status" value="1"/>
</dbReference>
<keyword evidence="7" id="KW-0106">Calcium</keyword>
<dbReference type="PRINTS" id="PR00450">
    <property type="entry name" value="RECOVERIN"/>
</dbReference>
<dbReference type="PROSITE" id="PS50222">
    <property type="entry name" value="EF_HAND_2"/>
    <property type="match status" value="3"/>
</dbReference>
<dbReference type="InterPro" id="IPR045252">
    <property type="entry name" value="LPCAT1-like"/>
</dbReference>
<comment type="pathway">
    <text evidence="14">Phospholipid metabolism.</text>
</comment>
<evidence type="ECO:0000313" key="19">
    <source>
        <dbReference type="RefSeq" id="XP_005103794.1"/>
    </source>
</evidence>
<dbReference type="PANTHER" id="PTHR23063">
    <property type="entry name" value="PHOSPHOLIPID ACYLTRANSFERASE"/>
    <property type="match status" value="1"/>
</dbReference>
<feature type="compositionally biased region" description="Basic and acidic residues" evidence="15">
    <location>
        <begin position="499"/>
        <end position="511"/>
    </location>
</feature>
<organism evidence="18 19">
    <name type="scientific">Aplysia californica</name>
    <name type="common">California sea hare</name>
    <dbReference type="NCBI Taxonomy" id="6500"/>
    <lineage>
        <taxon>Eukaryota</taxon>
        <taxon>Metazoa</taxon>
        <taxon>Spiralia</taxon>
        <taxon>Lophotrochozoa</taxon>
        <taxon>Mollusca</taxon>
        <taxon>Gastropoda</taxon>
        <taxon>Heterobranchia</taxon>
        <taxon>Euthyneura</taxon>
        <taxon>Tectipleura</taxon>
        <taxon>Aplysiida</taxon>
        <taxon>Aplysioidea</taxon>
        <taxon>Aplysiidae</taxon>
        <taxon>Aplysia</taxon>
    </lineage>
</organism>
<feature type="transmembrane region" description="Helical" evidence="16">
    <location>
        <begin position="116"/>
        <end position="138"/>
    </location>
</feature>
<evidence type="ECO:0000256" key="11">
    <source>
        <dbReference type="ARBA" id="ARBA00023209"/>
    </source>
</evidence>
<dbReference type="Proteomes" id="UP000694888">
    <property type="component" value="Unplaced"/>
</dbReference>
<dbReference type="Pfam" id="PF13833">
    <property type="entry name" value="EF-hand_8"/>
    <property type="match status" value="1"/>
</dbReference>
<evidence type="ECO:0000256" key="3">
    <source>
        <dbReference type="ARBA" id="ARBA00008655"/>
    </source>
</evidence>
<dbReference type="GO" id="GO:0016746">
    <property type="term" value="F:acyltransferase activity"/>
    <property type="evidence" value="ECO:0007669"/>
    <property type="project" value="UniProtKB-KW"/>
</dbReference>
<evidence type="ECO:0000256" key="4">
    <source>
        <dbReference type="ARBA" id="ARBA00022516"/>
    </source>
</evidence>
<dbReference type="PANTHER" id="PTHR23063:SF52">
    <property type="entry name" value="LYSOPHOSPHATIDYLCHOLINE ACYLTRANSFERASE"/>
    <property type="match status" value="1"/>
</dbReference>
<evidence type="ECO:0000256" key="16">
    <source>
        <dbReference type="SAM" id="Phobius"/>
    </source>
</evidence>
<keyword evidence="9" id="KW-0443">Lipid metabolism</keyword>
<keyword evidence="5" id="KW-0808">Transferase</keyword>
<keyword evidence="13 19" id="KW-0012">Acyltransferase</keyword>
<keyword evidence="6 16" id="KW-0812">Transmembrane</keyword>
<evidence type="ECO:0000256" key="2">
    <source>
        <dbReference type="ARBA" id="ARBA00005074"/>
    </source>
</evidence>
<evidence type="ECO:0000256" key="1">
    <source>
        <dbReference type="ARBA" id="ARBA00004370"/>
    </source>
</evidence>
<dbReference type="GeneID" id="101859954"/>
<keyword evidence="11" id="KW-0594">Phospholipid biosynthesis</keyword>
<dbReference type="InterPro" id="IPR011992">
    <property type="entry name" value="EF-hand-dom_pair"/>
</dbReference>
<comment type="subcellular location">
    <subcellularLocation>
        <location evidence="1">Membrane</location>
    </subcellularLocation>
</comment>
<feature type="domain" description="EF-hand" evidence="17">
    <location>
        <begin position="409"/>
        <end position="443"/>
    </location>
</feature>
<dbReference type="PROSITE" id="PS00018">
    <property type="entry name" value="EF_HAND_1"/>
    <property type="match status" value="1"/>
</dbReference>
<evidence type="ECO:0000256" key="10">
    <source>
        <dbReference type="ARBA" id="ARBA00023136"/>
    </source>
</evidence>
<feature type="domain" description="EF-hand" evidence="17">
    <location>
        <begin position="444"/>
        <end position="479"/>
    </location>
</feature>
<evidence type="ECO:0000256" key="15">
    <source>
        <dbReference type="SAM" id="MobiDB-lite"/>
    </source>
</evidence>
<sequence>MKRNQMPRQKSLVGPDIQNPFVHKMHFTFLDKLQVVLMSITIAPIRLILVILLLLMVWPIVTLAVAFRSEEDKTKPLSGWRTLLRPIILLLCRSVFFAGGLYFVKARGRQASAKEAPLLLVAPHSSFIDALPVVYLGLTSVVSKASLQKVPIFGTLIEFSQPVLVKREDPNSRVNTIKEIQRRGQSGGQWPQIIIFPEGTCTNRTCLISFKQGAFYPGVPVQPVCVKYPNRLDTITWTWEGPGAFTQLWLTLCQFYTRIEIEYLPVYTPSEEEKADPKLFANNVRTLMAESLKCPVTDHTYDDCRLMTTAQKLKLPAHAGLVEFEKLHSKLGVNFDKMQDLLVKFKDIKGAVWRKGSANITFEEFSRYLLLPKSDALQQVFDLYDRDGSGTIDFREYVIGLSLISEPANNDETIQLAFQLFDTENKGHITPEELQHILTGAFNISDTDAERLFEEVDVTGDGKITIDEFKTYAEKKPEYAKVFITYQELKQQQEQQPLGRKECFSSDHSGEFDQWSMQGSSELATFHQRRKSSEGL</sequence>
<dbReference type="SUPFAM" id="SSF69593">
    <property type="entry name" value="Glycerol-3-phosphate (1)-acyltransferase"/>
    <property type="match status" value="1"/>
</dbReference>
<comment type="pathway">
    <text evidence="2">Lipid metabolism; phospholipid metabolism.</text>
</comment>
<dbReference type="Pfam" id="PF01553">
    <property type="entry name" value="Acyltransferase"/>
    <property type="match status" value="1"/>
</dbReference>
<accession>A0ABM0JXE1</accession>
<keyword evidence="4" id="KW-0444">Lipid biosynthesis</keyword>
<evidence type="ECO:0000256" key="7">
    <source>
        <dbReference type="ARBA" id="ARBA00022837"/>
    </source>
</evidence>
<evidence type="ECO:0000256" key="8">
    <source>
        <dbReference type="ARBA" id="ARBA00022989"/>
    </source>
</evidence>
<evidence type="ECO:0000259" key="17">
    <source>
        <dbReference type="PROSITE" id="PS50222"/>
    </source>
</evidence>
<dbReference type="RefSeq" id="XP_005103794.1">
    <property type="nucleotide sequence ID" value="XM_005103737.3"/>
</dbReference>
<keyword evidence="8 16" id="KW-1133">Transmembrane helix</keyword>
<keyword evidence="10 16" id="KW-0472">Membrane</keyword>
<dbReference type="CDD" id="cd00051">
    <property type="entry name" value="EFh"/>
    <property type="match status" value="2"/>
</dbReference>
<evidence type="ECO:0000256" key="13">
    <source>
        <dbReference type="ARBA" id="ARBA00023315"/>
    </source>
</evidence>
<comment type="similarity">
    <text evidence="3">Belongs to the 1-acyl-sn-glycerol-3-phosphate acyltransferase family.</text>
</comment>
<dbReference type="SMART" id="SM00054">
    <property type="entry name" value="EFh"/>
    <property type="match status" value="3"/>
</dbReference>
<protein>
    <submittedName>
        <fullName evidence="19">Lysophosphatidylcholine acyltransferase 2 isoform X2</fullName>
    </submittedName>
</protein>
<keyword evidence="18" id="KW-1185">Reference proteome</keyword>
<name>A0ABM0JXE1_APLCA</name>
<dbReference type="InterPro" id="IPR018247">
    <property type="entry name" value="EF_Hand_1_Ca_BS"/>
</dbReference>
<feature type="transmembrane region" description="Helical" evidence="16">
    <location>
        <begin position="87"/>
        <end position="104"/>
    </location>
</feature>
<dbReference type="CDD" id="cd07991">
    <property type="entry name" value="LPLAT_LPCAT1-like"/>
    <property type="match status" value="1"/>
</dbReference>